<dbReference type="EMBL" id="CP097635">
    <property type="protein sequence ID" value="URI06859.1"/>
    <property type="molecule type" value="Genomic_DNA"/>
</dbReference>
<dbReference type="InterPro" id="IPR025737">
    <property type="entry name" value="FApF"/>
</dbReference>
<dbReference type="PROSITE" id="PS51257">
    <property type="entry name" value="PROKAR_LIPOPROTEIN"/>
    <property type="match status" value="1"/>
</dbReference>
<reference evidence="2" key="1">
    <citation type="submission" date="2022-05" db="EMBL/GenBank/DDBJ databases">
        <title>An RpoN-dependent PEP-CTERM gene is involved in floc formation of an Aquincola tertiaricarbonis strain.</title>
        <authorList>
            <person name="Qiu D."/>
            <person name="Xia M."/>
        </authorList>
    </citation>
    <scope>NUCLEOTIDE SEQUENCE</scope>
    <source>
        <strain evidence="2">RN12</strain>
    </source>
</reference>
<accession>A0ABY4S1N3</accession>
<evidence type="ECO:0000313" key="2">
    <source>
        <dbReference type="EMBL" id="URI06859.1"/>
    </source>
</evidence>
<protein>
    <submittedName>
        <fullName evidence="2">Transporter</fullName>
    </submittedName>
</protein>
<keyword evidence="3" id="KW-1185">Reference proteome</keyword>
<gene>
    <name evidence="2" type="ORF">MW290_13265</name>
</gene>
<name>A0ABY4S1N3_AQUTE</name>
<proteinExistence type="predicted"/>
<sequence>MIDALTRAFSSPLPGLGLVLAAACGSSLAAEGGGSAYPSGVETWLAGAVPPPGHYLLMYGNSYRADTLRDGRGDSVPVRFRLGVDGVTPRYVWSTPMALGGGNLVLQALLPLLHIKAEVAGASQSTSGPGDLALGAAVAWHHSPVLHSVAGANIILPTGSYDAADLVNLGRHYTTLQPTYAVSRVDAAGLNADLKLTLNLNGRNSDTRYRTGTELFADYALGWGVGGGWVLGMGGHVRTQLQDDRQDGVSVDDSRTRSWSIGPSVKYETKQGWFIAARWQQDQGVRNGPQGHTLWIKTVLPL</sequence>
<keyword evidence="1" id="KW-0732">Signal</keyword>
<dbReference type="Pfam" id="PF13557">
    <property type="entry name" value="Phenol_MetA_deg"/>
    <property type="match status" value="1"/>
</dbReference>
<dbReference type="Proteomes" id="UP001056201">
    <property type="component" value="Chromosome 1"/>
</dbReference>
<feature type="chain" id="PRO_5047429551" evidence="1">
    <location>
        <begin position="30"/>
        <end position="302"/>
    </location>
</feature>
<dbReference type="RefSeq" id="WP_250195122.1">
    <property type="nucleotide sequence ID" value="NZ_CP097635.1"/>
</dbReference>
<organism evidence="2 3">
    <name type="scientific">Aquincola tertiaricarbonis</name>
    <dbReference type="NCBI Taxonomy" id="391953"/>
    <lineage>
        <taxon>Bacteria</taxon>
        <taxon>Pseudomonadati</taxon>
        <taxon>Pseudomonadota</taxon>
        <taxon>Betaproteobacteria</taxon>
        <taxon>Burkholderiales</taxon>
        <taxon>Sphaerotilaceae</taxon>
        <taxon>Aquincola</taxon>
    </lineage>
</organism>
<evidence type="ECO:0000313" key="3">
    <source>
        <dbReference type="Proteomes" id="UP001056201"/>
    </source>
</evidence>
<feature type="signal peptide" evidence="1">
    <location>
        <begin position="1"/>
        <end position="29"/>
    </location>
</feature>
<evidence type="ECO:0000256" key="1">
    <source>
        <dbReference type="SAM" id="SignalP"/>
    </source>
</evidence>